<dbReference type="SMART" id="SM01246">
    <property type="entry name" value="Josephin"/>
    <property type="match status" value="1"/>
</dbReference>
<proteinExistence type="predicted"/>
<keyword evidence="4" id="KW-0833">Ubl conjugation pathway</keyword>
<sequence>MDASSIPPPSSMYHERQTYQMCLQHALNNLLQGPVFDRGGLNALADELAKSTQGLITSPTWFPPHRSILGGNYDVNVLERALNQHQLDLTWVAAKRGRRTVSPQIVISSEDLERARGIILNIPSPYAAWSWGFLGGRHWLTIIPHDLDLDEEGPNGEAQKERTWWNMDSYHSQPKCIGSRIKLQEHLEMAVTQGDAQVFLVIPEAEAIRK</sequence>
<keyword evidence="9" id="KW-1185">Reference proteome</keyword>
<dbReference type="InterPro" id="IPR040053">
    <property type="entry name" value="JOSD1/2"/>
</dbReference>
<evidence type="ECO:0000256" key="3">
    <source>
        <dbReference type="ARBA" id="ARBA00022670"/>
    </source>
</evidence>
<keyword evidence="5" id="KW-0378">Hydrolase</keyword>
<evidence type="ECO:0000313" key="8">
    <source>
        <dbReference type="EMBL" id="RKP14513.1"/>
    </source>
</evidence>
<gene>
    <name evidence="8" type="ORF">BJ684DRAFT_15170</name>
</gene>
<evidence type="ECO:0000256" key="6">
    <source>
        <dbReference type="PROSITE-ProRule" id="PRU00331"/>
    </source>
</evidence>
<dbReference type="Proteomes" id="UP000267251">
    <property type="component" value="Unassembled WGS sequence"/>
</dbReference>
<dbReference type="GO" id="GO:0006508">
    <property type="term" value="P:proteolysis"/>
    <property type="evidence" value="ECO:0007669"/>
    <property type="project" value="UniProtKB-KW"/>
</dbReference>
<comment type="caution">
    <text evidence="6">Lacks conserved residue(s) required for the propagation of feature annotation.</text>
</comment>
<evidence type="ECO:0000259" key="7">
    <source>
        <dbReference type="PROSITE" id="PS50957"/>
    </source>
</evidence>
<comment type="catalytic activity">
    <reaction evidence="1">
        <text>Thiol-dependent hydrolysis of ester, thioester, amide, peptide and isopeptide bonds formed by the C-terminal Gly of ubiquitin (a 76-residue protein attached to proteins as an intracellular targeting signal).</text>
        <dbReference type="EC" id="3.4.19.12"/>
    </reaction>
</comment>
<evidence type="ECO:0000256" key="5">
    <source>
        <dbReference type="ARBA" id="ARBA00022801"/>
    </source>
</evidence>
<evidence type="ECO:0000256" key="2">
    <source>
        <dbReference type="ARBA" id="ARBA00012759"/>
    </source>
</evidence>
<protein>
    <recommendedName>
        <fullName evidence="2">ubiquitinyl hydrolase 1</fullName>
        <ecNumber evidence="2">3.4.19.12</ecNumber>
    </recommendedName>
</protein>
<dbReference type="PROSITE" id="PS50957">
    <property type="entry name" value="JOSEPHIN"/>
    <property type="match status" value="1"/>
</dbReference>
<evidence type="ECO:0000256" key="1">
    <source>
        <dbReference type="ARBA" id="ARBA00000707"/>
    </source>
</evidence>
<dbReference type="OrthoDB" id="10063692at2759"/>
<name>A0A4P9Y6C1_9FUNG</name>
<reference evidence="9" key="1">
    <citation type="journal article" date="2018" name="Nat. Microbiol.">
        <title>Leveraging single-cell genomics to expand the fungal tree of life.</title>
        <authorList>
            <person name="Ahrendt S.R."/>
            <person name="Quandt C.A."/>
            <person name="Ciobanu D."/>
            <person name="Clum A."/>
            <person name="Salamov A."/>
            <person name="Andreopoulos B."/>
            <person name="Cheng J.F."/>
            <person name="Woyke T."/>
            <person name="Pelin A."/>
            <person name="Henrissat B."/>
            <person name="Reynolds N.K."/>
            <person name="Benny G.L."/>
            <person name="Smith M.E."/>
            <person name="James T.Y."/>
            <person name="Grigoriev I.V."/>
        </authorList>
    </citation>
    <scope>NUCLEOTIDE SEQUENCE [LARGE SCALE GENOMIC DNA]</scope>
</reference>
<keyword evidence="3" id="KW-0645">Protease</keyword>
<dbReference type="EC" id="3.4.19.12" evidence="2"/>
<dbReference type="GO" id="GO:0004843">
    <property type="term" value="F:cysteine-type deubiquitinase activity"/>
    <property type="evidence" value="ECO:0007669"/>
    <property type="project" value="UniProtKB-EC"/>
</dbReference>
<dbReference type="Gene3D" id="3.90.70.40">
    <property type="match status" value="1"/>
</dbReference>
<dbReference type="PANTHER" id="PTHR13291:SF0">
    <property type="entry name" value="JOSEPHIN-LIKE PROTEIN"/>
    <property type="match status" value="1"/>
</dbReference>
<dbReference type="EMBL" id="KZ987825">
    <property type="protein sequence ID" value="RKP14513.1"/>
    <property type="molecule type" value="Genomic_DNA"/>
</dbReference>
<dbReference type="Pfam" id="PF02099">
    <property type="entry name" value="Josephin"/>
    <property type="match status" value="1"/>
</dbReference>
<organism evidence="8 9">
    <name type="scientific">Piptocephalis cylindrospora</name>
    <dbReference type="NCBI Taxonomy" id="1907219"/>
    <lineage>
        <taxon>Eukaryota</taxon>
        <taxon>Fungi</taxon>
        <taxon>Fungi incertae sedis</taxon>
        <taxon>Zoopagomycota</taxon>
        <taxon>Zoopagomycotina</taxon>
        <taxon>Zoopagomycetes</taxon>
        <taxon>Zoopagales</taxon>
        <taxon>Piptocephalidaceae</taxon>
        <taxon>Piptocephalis</taxon>
    </lineage>
</organism>
<dbReference type="AlphaFoldDB" id="A0A4P9Y6C1"/>
<accession>A0A4P9Y6C1</accession>
<feature type="domain" description="Josephin" evidence="7">
    <location>
        <begin position="9"/>
        <end position="210"/>
    </location>
</feature>
<dbReference type="PANTHER" id="PTHR13291">
    <property type="entry name" value="JOSEPHIN 1, 2"/>
    <property type="match status" value="1"/>
</dbReference>
<evidence type="ECO:0000313" key="9">
    <source>
        <dbReference type="Proteomes" id="UP000267251"/>
    </source>
</evidence>
<dbReference type="GO" id="GO:0016579">
    <property type="term" value="P:protein deubiquitination"/>
    <property type="evidence" value="ECO:0007669"/>
    <property type="project" value="InterPro"/>
</dbReference>
<dbReference type="InterPro" id="IPR006155">
    <property type="entry name" value="Josephin"/>
</dbReference>
<evidence type="ECO:0000256" key="4">
    <source>
        <dbReference type="ARBA" id="ARBA00022786"/>
    </source>
</evidence>